<feature type="coiled-coil region" evidence="1">
    <location>
        <begin position="256"/>
        <end position="368"/>
    </location>
</feature>
<organism evidence="3 4">
    <name type="scientific">Trichonephila clavata</name>
    <name type="common">Joro spider</name>
    <name type="synonym">Nephila clavata</name>
    <dbReference type="NCBI Taxonomy" id="2740835"/>
    <lineage>
        <taxon>Eukaryota</taxon>
        <taxon>Metazoa</taxon>
        <taxon>Ecdysozoa</taxon>
        <taxon>Arthropoda</taxon>
        <taxon>Chelicerata</taxon>
        <taxon>Arachnida</taxon>
        <taxon>Araneae</taxon>
        <taxon>Araneomorphae</taxon>
        <taxon>Entelegynae</taxon>
        <taxon>Araneoidea</taxon>
        <taxon>Nephilidae</taxon>
        <taxon>Trichonephila</taxon>
    </lineage>
</organism>
<dbReference type="EMBL" id="BMAO01035366">
    <property type="protein sequence ID" value="GFR03307.1"/>
    <property type="molecule type" value="Genomic_DNA"/>
</dbReference>
<feature type="region of interest" description="Disordered" evidence="2">
    <location>
        <begin position="1"/>
        <end position="41"/>
    </location>
</feature>
<evidence type="ECO:0000313" key="4">
    <source>
        <dbReference type="Proteomes" id="UP000887116"/>
    </source>
</evidence>
<accession>A0A8X6LCE8</accession>
<feature type="coiled-coil region" evidence="1">
    <location>
        <begin position="130"/>
        <end position="171"/>
    </location>
</feature>
<evidence type="ECO:0000313" key="3">
    <source>
        <dbReference type="EMBL" id="GFR03307.1"/>
    </source>
</evidence>
<dbReference type="Proteomes" id="UP000887116">
    <property type="component" value="Unassembled WGS sequence"/>
</dbReference>
<dbReference type="OrthoDB" id="6429366at2759"/>
<feature type="region of interest" description="Disordered" evidence="2">
    <location>
        <begin position="74"/>
        <end position="104"/>
    </location>
</feature>
<proteinExistence type="predicted"/>
<name>A0A8X6LCE8_TRICU</name>
<evidence type="ECO:0000256" key="2">
    <source>
        <dbReference type="SAM" id="MobiDB-lite"/>
    </source>
</evidence>
<comment type="caution">
    <text evidence="3">The sequence shown here is derived from an EMBL/GenBank/DDBJ whole genome shotgun (WGS) entry which is preliminary data.</text>
</comment>
<sequence length="671" mass="79318">MKNYETSFHSNRCGPSSNNSPNTGESLKKTRENDTTNNLTECQIKRQYDRNNDVTSVQKRCNTRVEHREVALDQQIERRKTQTANLHKDESQVSRKSTDTKNDKLHFSNSINNNDKNIGNLCSCASVAEAEDNETLVKELQDHIQALNIELNNWKSENQLLKRDILRAKNVVKREMGGKVESFDDLVKMTDEDGWIGQQEMILLLKKELHELNEIFKEKGIQQPSPVRRKRSILPEEIPDDRKIHWRLKIERDDVIRHAEKEKQDLIEARDKLKEKVESVWNRNEEMEQQINSIREELSQRSKIPNSSLIYRLREMEKRMKFYLKDKHELRRALEEEELKGNNLLHKIADLQNESVSQKNTLNVTEETLENQKNDEEKFLCPTIMSEFNSTFGLGDLKENLYEMDEEYEKKMEFCNSLSDLIFRFEEFYADIKLRSSLHKDAANSKSSRTSISTDTFDGINTSQYEYIDQDIEKINTDTLEEQGNEFKEQYPDHFQNITRNYSFSEEFARNTVDENQEQVVNEFIRSDSRSERERLASSFESIEKRISEKTEQVYDLLDNIKHQTEQLLNSYSQLWKIVTQIKMMMYKYKRLKKLSKYFEKKSDSKENVFCHDACAELFTEGGMVLNILRKENKFLKMLINSVFGSKAYDFDLFCTYAEKSKELFYAEIKT</sequence>
<reference evidence="3" key="1">
    <citation type="submission" date="2020-07" db="EMBL/GenBank/DDBJ databases">
        <title>Multicomponent nature underlies the extraordinary mechanical properties of spider dragline silk.</title>
        <authorList>
            <person name="Kono N."/>
            <person name="Nakamura H."/>
            <person name="Mori M."/>
            <person name="Yoshida Y."/>
            <person name="Ohtoshi R."/>
            <person name="Malay A.D."/>
            <person name="Moran D.A.P."/>
            <person name="Tomita M."/>
            <person name="Numata K."/>
            <person name="Arakawa K."/>
        </authorList>
    </citation>
    <scope>NUCLEOTIDE SEQUENCE</scope>
</reference>
<feature type="compositionally biased region" description="Polar residues" evidence="2">
    <location>
        <begin position="1"/>
        <end position="25"/>
    </location>
</feature>
<gene>
    <name evidence="3" type="primary">AVEN_138049_1</name>
    <name evidence="3" type="ORF">TNCT_473891</name>
</gene>
<protein>
    <submittedName>
        <fullName evidence="3">Uncharacterized protein</fullName>
    </submittedName>
</protein>
<evidence type="ECO:0000256" key="1">
    <source>
        <dbReference type="SAM" id="Coils"/>
    </source>
</evidence>
<dbReference type="AlphaFoldDB" id="A0A8X6LCE8"/>
<keyword evidence="4" id="KW-1185">Reference proteome</keyword>
<keyword evidence="1" id="KW-0175">Coiled coil</keyword>